<evidence type="ECO:0000313" key="3">
    <source>
        <dbReference type="Proteomes" id="UP000183995"/>
    </source>
</evidence>
<sequence length="165" mass="18045">MTEALRSWIIGLAGAAMVTAVAMTVTPEGRVKKVVSLICGLVTIIALIKPIVGFNYADFAKSLASYQKDAEGFSGQMDSSNEKLTRLIIEDKCATYILDKGKSLDMDDLEVTVTASWSEDGYWYPSGARLTTNADKAKRDKLGQSITSELGIPPEELIWSMRDEK</sequence>
<evidence type="ECO:0000256" key="1">
    <source>
        <dbReference type="SAM" id="Phobius"/>
    </source>
</evidence>
<dbReference type="RefSeq" id="WP_073079075.1">
    <property type="nucleotide sequence ID" value="NZ_FQXV01000007.1"/>
</dbReference>
<name>A0A1M5Y874_9FIRM</name>
<protein>
    <submittedName>
        <fullName evidence="2">Stage III sporulation protein AF (Spore_III_AF)</fullName>
    </submittedName>
</protein>
<feature type="transmembrane region" description="Helical" evidence="1">
    <location>
        <begin position="37"/>
        <end position="57"/>
    </location>
</feature>
<dbReference type="STRING" id="1123282.SAMN02745823_02336"/>
<dbReference type="OrthoDB" id="1862002at2"/>
<organism evidence="2 3">
    <name type="scientific">Sporobacter termitidis DSM 10068</name>
    <dbReference type="NCBI Taxonomy" id="1123282"/>
    <lineage>
        <taxon>Bacteria</taxon>
        <taxon>Bacillati</taxon>
        <taxon>Bacillota</taxon>
        <taxon>Clostridia</taxon>
        <taxon>Eubacteriales</taxon>
        <taxon>Oscillospiraceae</taxon>
        <taxon>Sporobacter</taxon>
    </lineage>
</organism>
<keyword evidence="1" id="KW-0472">Membrane</keyword>
<dbReference type="EMBL" id="FQXV01000007">
    <property type="protein sequence ID" value="SHI08267.1"/>
    <property type="molecule type" value="Genomic_DNA"/>
</dbReference>
<evidence type="ECO:0000313" key="2">
    <source>
        <dbReference type="EMBL" id="SHI08267.1"/>
    </source>
</evidence>
<keyword evidence="1" id="KW-1133">Transmembrane helix</keyword>
<proteinExistence type="predicted"/>
<gene>
    <name evidence="2" type="ORF">SAMN02745823_02336</name>
</gene>
<accession>A0A1M5Y874</accession>
<keyword evidence="3" id="KW-1185">Reference proteome</keyword>
<feature type="transmembrane region" description="Helical" evidence="1">
    <location>
        <begin position="6"/>
        <end position="25"/>
    </location>
</feature>
<dbReference type="AlphaFoldDB" id="A0A1M5Y874"/>
<keyword evidence="1" id="KW-0812">Transmembrane</keyword>
<dbReference type="Proteomes" id="UP000183995">
    <property type="component" value="Unassembled WGS sequence"/>
</dbReference>
<reference evidence="2 3" key="1">
    <citation type="submission" date="2016-11" db="EMBL/GenBank/DDBJ databases">
        <authorList>
            <person name="Jaros S."/>
            <person name="Januszkiewicz K."/>
            <person name="Wedrychowicz H."/>
        </authorList>
    </citation>
    <scope>NUCLEOTIDE SEQUENCE [LARGE SCALE GENOMIC DNA]</scope>
    <source>
        <strain evidence="2 3">DSM 10068</strain>
    </source>
</reference>